<evidence type="ECO:0008006" key="4">
    <source>
        <dbReference type="Google" id="ProtNLM"/>
    </source>
</evidence>
<gene>
    <name evidence="2" type="ORF">MUS1_15295</name>
</gene>
<evidence type="ECO:0000256" key="1">
    <source>
        <dbReference type="SAM" id="SignalP"/>
    </source>
</evidence>
<dbReference type="AlphaFoldDB" id="X7E5I6"/>
<keyword evidence="1" id="KW-0732">Signal</keyword>
<keyword evidence="3" id="KW-1185">Reference proteome</keyword>
<protein>
    <recommendedName>
        <fullName evidence="4">Outer membrane protein beta-barrel domain-containing protein</fullName>
    </recommendedName>
</protein>
<feature type="chain" id="PRO_5004978040" description="Outer membrane protein beta-barrel domain-containing protein" evidence="1">
    <location>
        <begin position="23"/>
        <end position="173"/>
    </location>
</feature>
<name>X7E5I6_9GAMM</name>
<reference evidence="2 3" key="1">
    <citation type="submission" date="2014-01" db="EMBL/GenBank/DDBJ databases">
        <title>Marinomonas ushuaiensis DSM 15871 Genome Sequencing.</title>
        <authorList>
            <person name="Lai Q."/>
            <person name="Shao Z.S."/>
        </authorList>
    </citation>
    <scope>NUCLEOTIDE SEQUENCE [LARGE SCALE GENOMIC DNA]</scope>
    <source>
        <strain evidence="2 3">DSM 15871</strain>
    </source>
</reference>
<dbReference type="EMBL" id="JAMB01000009">
    <property type="protein sequence ID" value="ETX10398.1"/>
    <property type="molecule type" value="Genomic_DNA"/>
</dbReference>
<dbReference type="OrthoDB" id="6103681at2"/>
<comment type="caution">
    <text evidence="2">The sequence shown here is derived from an EMBL/GenBank/DDBJ whole genome shotgun (WGS) entry which is preliminary data.</text>
</comment>
<evidence type="ECO:0000313" key="3">
    <source>
        <dbReference type="Proteomes" id="UP000054058"/>
    </source>
</evidence>
<feature type="signal peptide" evidence="1">
    <location>
        <begin position="1"/>
        <end position="22"/>
    </location>
</feature>
<proteinExistence type="predicted"/>
<dbReference type="PATRIC" id="fig|1122207.3.peg.2208"/>
<evidence type="ECO:0000313" key="2">
    <source>
        <dbReference type="EMBL" id="ETX10398.1"/>
    </source>
</evidence>
<organism evidence="2 3">
    <name type="scientific">Marinomonas ushuaiensis DSM 15871</name>
    <dbReference type="NCBI Taxonomy" id="1122207"/>
    <lineage>
        <taxon>Bacteria</taxon>
        <taxon>Pseudomonadati</taxon>
        <taxon>Pseudomonadota</taxon>
        <taxon>Gammaproteobacteria</taxon>
        <taxon>Oceanospirillales</taxon>
        <taxon>Oceanospirillaceae</taxon>
        <taxon>Marinomonas</taxon>
    </lineage>
</organism>
<dbReference type="Proteomes" id="UP000054058">
    <property type="component" value="Unassembled WGS sequence"/>
</dbReference>
<accession>X7E5I6</accession>
<dbReference type="RefSeq" id="WP_036162345.1">
    <property type="nucleotide sequence ID" value="NZ_JAMB01000009.1"/>
</dbReference>
<sequence>MKKLITASIAAATLTLSMGASASPFTYIDYAIGNVEHDGGGDGDYSNLSISFETIVLPILSLELVDFSGTDITKIGAGTALAVGGSSHIFGFVHYNDYSGNTDSDFSLRAGFRTTIGDRLEGTIAFTQYTDHDYYDSTKFSLGYYFTPNLSVAGNYEDLDSSNVISASARLSF</sequence>
<dbReference type="eggNOG" id="COG3637">
    <property type="taxonomic scope" value="Bacteria"/>
</dbReference>